<dbReference type="SUPFAM" id="SSF52540">
    <property type="entry name" value="P-loop containing nucleoside triphosphate hydrolases"/>
    <property type="match status" value="3"/>
</dbReference>
<evidence type="ECO:0000256" key="1">
    <source>
        <dbReference type="ARBA" id="ARBA00022741"/>
    </source>
</evidence>
<feature type="compositionally biased region" description="Basic and acidic residues" evidence="5">
    <location>
        <begin position="2596"/>
        <end position="2608"/>
    </location>
</feature>
<dbReference type="eggNOG" id="KOG0952">
    <property type="taxonomic scope" value="Eukaryota"/>
</dbReference>
<dbReference type="Pfam" id="PF02889">
    <property type="entry name" value="Sec63"/>
    <property type="match status" value="2"/>
</dbReference>
<reference evidence="9" key="1">
    <citation type="journal article" date="2006" name="PLoS Biol.">
        <title>Macronuclear genome sequence of the ciliate Tetrahymena thermophila, a model eukaryote.</title>
        <authorList>
            <person name="Eisen J.A."/>
            <person name="Coyne R.S."/>
            <person name="Wu M."/>
            <person name="Wu D."/>
            <person name="Thiagarajan M."/>
            <person name="Wortman J.R."/>
            <person name="Badger J.H."/>
            <person name="Ren Q."/>
            <person name="Amedeo P."/>
            <person name="Jones K.M."/>
            <person name="Tallon L.J."/>
            <person name="Delcher A.L."/>
            <person name="Salzberg S.L."/>
            <person name="Silva J.C."/>
            <person name="Haas B.J."/>
            <person name="Majoros W.H."/>
            <person name="Farzad M."/>
            <person name="Carlton J.M."/>
            <person name="Smith R.K. Jr."/>
            <person name="Garg J."/>
            <person name="Pearlman R.E."/>
            <person name="Karrer K.M."/>
            <person name="Sun L."/>
            <person name="Manning G."/>
            <person name="Elde N.C."/>
            <person name="Turkewitz A.P."/>
            <person name="Asai D.J."/>
            <person name="Wilkes D.E."/>
            <person name="Wang Y."/>
            <person name="Cai H."/>
            <person name="Collins K."/>
            <person name="Stewart B.A."/>
            <person name="Lee S.R."/>
            <person name="Wilamowska K."/>
            <person name="Weinberg Z."/>
            <person name="Ruzzo W.L."/>
            <person name="Wloga D."/>
            <person name="Gaertig J."/>
            <person name="Frankel J."/>
            <person name="Tsao C.-C."/>
            <person name="Gorovsky M.A."/>
            <person name="Keeling P.J."/>
            <person name="Waller R.F."/>
            <person name="Patron N.J."/>
            <person name="Cherry J.M."/>
            <person name="Stover N.A."/>
            <person name="Krieger C.J."/>
            <person name="del Toro C."/>
            <person name="Ryder H.F."/>
            <person name="Williamson S.C."/>
            <person name="Barbeau R.A."/>
            <person name="Hamilton E.P."/>
            <person name="Orias E."/>
        </authorList>
    </citation>
    <scope>NUCLEOTIDE SEQUENCE [LARGE SCALE GENOMIC DNA]</scope>
    <source>
        <strain evidence="9">SB210</strain>
    </source>
</reference>
<dbReference type="Gene3D" id="1.10.3380.10">
    <property type="entry name" value="Sec63 N-terminal domain-like domain"/>
    <property type="match status" value="2"/>
</dbReference>
<dbReference type="SUPFAM" id="SSF158702">
    <property type="entry name" value="Sec63 N-terminal domain-like"/>
    <property type="match status" value="2"/>
</dbReference>
<evidence type="ECO:0000256" key="2">
    <source>
        <dbReference type="ARBA" id="ARBA00022801"/>
    </source>
</evidence>
<feature type="domain" description="Helicase C-terminal" evidence="7">
    <location>
        <begin position="705"/>
        <end position="892"/>
    </location>
</feature>
<dbReference type="InterPro" id="IPR057842">
    <property type="entry name" value="WH_MER3"/>
</dbReference>
<dbReference type="InterPro" id="IPR004179">
    <property type="entry name" value="Sec63-dom"/>
</dbReference>
<dbReference type="FunFam" id="3.40.50.300:FF:000231">
    <property type="entry name" value="Activating signal cointegrator 1 complex subunit 3"/>
    <property type="match status" value="1"/>
</dbReference>
<dbReference type="FunFam" id="1.10.3380.10:FF:000002">
    <property type="entry name" value="Activating signal cointegrator 1 complex subunit 3"/>
    <property type="match status" value="1"/>
</dbReference>
<protein>
    <submittedName>
        <fullName evidence="8">Type III restriction enzyme, res subunit family protein</fullName>
    </submittedName>
</protein>
<dbReference type="InterPro" id="IPR035892">
    <property type="entry name" value="C2_domain_sf"/>
</dbReference>
<evidence type="ECO:0000256" key="3">
    <source>
        <dbReference type="ARBA" id="ARBA00022806"/>
    </source>
</evidence>
<dbReference type="InterPro" id="IPR027417">
    <property type="entry name" value="P-loop_NTPase"/>
</dbReference>
<feature type="region of interest" description="Disordered" evidence="5">
    <location>
        <begin position="2205"/>
        <end position="2637"/>
    </location>
</feature>
<dbReference type="GO" id="GO:0005524">
    <property type="term" value="F:ATP binding"/>
    <property type="evidence" value="ECO:0007669"/>
    <property type="project" value="UniProtKB-KW"/>
</dbReference>
<dbReference type="InterPro" id="IPR014001">
    <property type="entry name" value="Helicase_ATP-bd"/>
</dbReference>
<evidence type="ECO:0000256" key="4">
    <source>
        <dbReference type="ARBA" id="ARBA00022840"/>
    </source>
</evidence>
<feature type="compositionally biased region" description="Basic and acidic residues" evidence="5">
    <location>
        <begin position="2233"/>
        <end position="2242"/>
    </location>
</feature>
<dbReference type="CDD" id="cd18795">
    <property type="entry name" value="SF2_C_Ski2"/>
    <property type="match status" value="2"/>
</dbReference>
<keyword evidence="1" id="KW-0547">Nucleotide-binding</keyword>
<dbReference type="Pfam" id="PF00270">
    <property type="entry name" value="DEAD"/>
    <property type="match status" value="2"/>
</dbReference>
<dbReference type="FunFam" id="3.40.50.300:FF:000102">
    <property type="entry name" value="RNA helicase, activating signal cointegrator 1"/>
    <property type="match status" value="1"/>
</dbReference>
<accession>Q235I9</accession>
<dbReference type="Gene3D" id="2.60.40.150">
    <property type="entry name" value="C2 domain"/>
    <property type="match status" value="2"/>
</dbReference>
<dbReference type="PROSITE" id="PS51192">
    <property type="entry name" value="HELICASE_ATP_BIND_1"/>
    <property type="match status" value="2"/>
</dbReference>
<dbReference type="SMART" id="SM00382">
    <property type="entry name" value="AAA"/>
    <property type="match status" value="2"/>
</dbReference>
<gene>
    <name evidence="8" type="ORF">TTHERM_01034400</name>
</gene>
<dbReference type="SUPFAM" id="SSF81296">
    <property type="entry name" value="E set domains"/>
    <property type="match status" value="1"/>
</dbReference>
<dbReference type="InterPro" id="IPR050474">
    <property type="entry name" value="Hel308_SKI2-like"/>
</dbReference>
<dbReference type="Pfam" id="PF00271">
    <property type="entry name" value="Helicase_C"/>
    <property type="match status" value="2"/>
</dbReference>
<dbReference type="InterPro" id="IPR036390">
    <property type="entry name" value="WH_DNA-bd_sf"/>
</dbReference>
<evidence type="ECO:0000259" key="7">
    <source>
        <dbReference type="PROSITE" id="PS51194"/>
    </source>
</evidence>
<feature type="compositionally biased region" description="Basic and acidic residues" evidence="5">
    <location>
        <begin position="2301"/>
        <end position="2366"/>
    </location>
</feature>
<keyword evidence="4" id="KW-0067">ATP-binding</keyword>
<dbReference type="InParanoid" id="Q235I9"/>
<dbReference type="InterPro" id="IPR003593">
    <property type="entry name" value="AAA+_ATPase"/>
</dbReference>
<dbReference type="Pfam" id="PF23445">
    <property type="entry name" value="WHD_SNRNP200"/>
    <property type="match status" value="2"/>
</dbReference>
<feature type="compositionally biased region" description="Basic and acidic residues" evidence="5">
    <location>
        <begin position="2490"/>
        <end position="2560"/>
    </location>
</feature>
<feature type="compositionally biased region" description="Low complexity" evidence="5">
    <location>
        <begin position="2609"/>
        <end position="2637"/>
    </location>
</feature>
<dbReference type="PANTHER" id="PTHR47961:SF13">
    <property type="entry name" value="ACTIVATING SIGNAL COINTEGRATOR 1 COMPLEX SUBUNIT 3"/>
    <property type="match status" value="1"/>
</dbReference>
<evidence type="ECO:0000313" key="9">
    <source>
        <dbReference type="Proteomes" id="UP000009168"/>
    </source>
</evidence>
<organism evidence="8 9">
    <name type="scientific">Tetrahymena thermophila (strain SB210)</name>
    <dbReference type="NCBI Taxonomy" id="312017"/>
    <lineage>
        <taxon>Eukaryota</taxon>
        <taxon>Sar</taxon>
        <taxon>Alveolata</taxon>
        <taxon>Ciliophora</taxon>
        <taxon>Intramacronucleata</taxon>
        <taxon>Oligohymenophorea</taxon>
        <taxon>Hymenostomatida</taxon>
        <taxon>Tetrahymenina</taxon>
        <taxon>Tetrahymenidae</taxon>
        <taxon>Tetrahymena</taxon>
    </lineage>
</organism>
<dbReference type="OrthoDB" id="5575at2759"/>
<dbReference type="SUPFAM" id="SSF46785">
    <property type="entry name" value="Winged helix' DNA-binding domain"/>
    <property type="match status" value="2"/>
</dbReference>
<dbReference type="Proteomes" id="UP000009168">
    <property type="component" value="Unassembled WGS sequence"/>
</dbReference>
<dbReference type="Gene3D" id="3.40.50.300">
    <property type="entry name" value="P-loop containing nucleotide triphosphate hydrolases"/>
    <property type="match status" value="4"/>
</dbReference>
<proteinExistence type="predicted"/>
<dbReference type="SMART" id="SM00973">
    <property type="entry name" value="Sec63"/>
    <property type="match status" value="2"/>
</dbReference>
<dbReference type="InterPro" id="IPR001650">
    <property type="entry name" value="Helicase_C-like"/>
</dbReference>
<sequence length="2637" mass="308278">MSDKDLGEGKNKHFITTLVHYANKEKCRFTWKLREKTSGYENNDDNTVKRTKNQREDYIKKYKDTSYEDEQTEMKLRRMDIIYRLYYTEDAKLRKLMMDYKTYVKKIGIDIQKLEEHSELQHNLRCVGYYQGIYKMYKEAQLRPDECNLVFMQLMKKDYEPKYKLENSEEPYNLLLSLFYIIEDMQKQIMETPIFDEKDESKTKIIKEYKMIDEDSKPLEYVDSYNENTHENIIEFRYGYDLFDEFRSDEIVQIRQKEKLNYVKEFYERYEDVLKNKSPDFWQFLLFDVLKALCNKSNTDEQLQEILMNLLDDFDACRFLLSNRKEIILYLYKNHFAKDKQFSSSISSMKTDDSQGLTNYEILKSIGMKDIDIERESRLGLKKKDLDQKVSQAQSKNQYDVDDEFSEIDFIKQEQSQLVQRIPSLEKSDYPEYIQLKISPMPRHHTHVTDLVKIEGNFPDWAREAFGSIQSLNVVQSKVYKTAFQTDDNILICAPTGAGKTNIALMTVLREIEKHINPQTKQLIDPTFKIIYISPMKALASEIVDKFSGMLKHMNVKCKELTGDMQLTKKEIEETQIIVTTPEKWDVFTRKKNEVAETLRLLIIDEIHLLNDERGPVLECLVSRTLQNIERQQKSVRMLGLSATLPNYLDVASFLHVKKESVFFFDATYRPVPLMQRYIGVREPKQSGFKVKRKKIDIYNDLSYSISKGILEHKKQVLIFVHSRKETIVTAQYVLKKAQDCGELHLFKPVNSDKHSLPKIKDKELQKLAPWGLGFHHAGMLRKDRNIVEKMFNDGQIRILVATATLAWGVNLPAYGVIIKGTDVYDPSRGGTQDLSVLDIQQMFGRAGRPQFDNNGEATLMTDINKLNSFVAQLNNASFIESRFTAHLKEALNAEIALGNIATLKEAFDWVNYTFYSIRLRRNPMGYGCKIAQNKELSIEMHITETIENALEHLDKLRLIRWDRQNNYLASTELGRITSHYYINCDTMNTFCKGFGISLDNDEDIEENEQKRTEYKSDLGILKIISQAKEFENIKMRPEETEELAVVIKKYWIFEEQIDINIKKIGTNDSTSADNNTLLIDTPEKILALISGYLTKYQYENFSLISDSQFVIQNSIRLLRCMLDIVTKKSMASNAELVQRWCKYIESRLVPDESPLHQFCKSNWQGYNSFKQRKEFKDGFISEDVVYKIDDREISLDTIREMPATELAHAINWNTRIATVIKKFVCFIPRVEVEYSVRPIAQTVLKVDVLITPKWSWSNRWHSKSELFNLVVDDENEILHHESFTISQQQVFTSTPTEISFFVPFRDSKVPYYRLLVQHDTWVNQPETEVQINLEHIYFQGEKMEYTELLDLHPLPISALNNSDFEQIYKMKYFNPNQTQIFHAMYNTDHNILIGSPTGSGKTIMSELSALRVFNLYPEKKVIYVAPLKAIAKERLADWEVRFGKIGKTVLELTGDYTPDLDALLKADVLITTPEKWDGISRNWHNRNYVQKTGLVIFDEIHLLGQDRGPVLEVIVSRMNMISSKTGHKVRMVGLSTAMANGTDVADWFGVPKNYFFNFRPHVRPVPLKIYFDGFSAKAYCPRMAEMNKPAFQQIRKFGEKKPVLVFVSSRRQTRLTALDLIAHAMHDIGGGQSPFVMCQEDELQIYLENVKDEYLKQTLSFGIGMHHAGLDQDDRKIVEELFLNHKVQILVATSTLAWGVNLPARLVIIKGTEYFDPKTKRYVDMPVTDILQMIGRAGRPQFDDKGIACVFVEQSKKNFYRKYLNDPFPIESSLISQIHDHFNAEIASGTITNKQQCMDWITWTYFFRRMLKNPTYYNLENAETKQVKKFLIELVDECMNRLAEHGCITIDDELKFNVTPTFLGQLAAFYYIKHESVFYFEKNLTANITIPELIRVLSYCKEFEEIPLRHNEENYNEALSKICPLKCDKSAFSSSNEKTFLLYQVHLFRLPPPIRDYITDAKIVVDSSVRILSAMIDLVAEKRYLNTCINLCMIMQMIMQAVWFDQSPLINVPHFDQQIVKKLGLVHFCQLIEEYKKETLRPTLKKIDKKFGDDKLWREVEEAIKSLPDISFRARIYPFDSEKLQKQDVNLKQSEIQLTEGGEAVVQIIIDKENEKYPNKVIVQKTGKIKDASWWVLIGDEYTGKLHALKKIFFKKNLKKDIQIILPESFETSKKLTVFLVSDSYLGLDQVFYLNLRSKDQKADEKYQAQSDESDSDIPKPIRQRLSDDEDDKQKKKEKPSYPKFSKGNTLKKSKAKEEENSDEEEEEKDQQKESPEKKQDTSDQKQEDKKKNILQKKKKEGDDENSKANDSRKDDDKDFDRSKGNNLYKKKDDTQKQNEKKESDQSNNKQERKDQPAKGGDNKDFKKKRDNRERKPKYNNDRRQQDSEDEDEYDVGYKTKEGSHIDEFTRKRREEKNMDKLDNQNNAQNEDDEDIVQKIKEDSDFSDEEEENQRSKYRNKRGGGGGQNFSRGSGNQGGNKYTGNQLRKKNDDDYQPRQRENDDQKKRNFQGERKFNENQNQGEKREYEKKPYEKKQYEKKETQFVPKEKKEPVYEPKENPSSSSQSQQQQQKSEAPKQQTQTKPPPTGFKLRRKNSDELNAEDKKSSNNNNNNRNNNSNNNNNNNNNRGGNNSKR</sequence>
<dbReference type="STRING" id="312017.Q235I9"/>
<dbReference type="GO" id="GO:0016787">
    <property type="term" value="F:hydrolase activity"/>
    <property type="evidence" value="ECO:0007669"/>
    <property type="project" value="UniProtKB-KW"/>
</dbReference>
<dbReference type="PANTHER" id="PTHR47961">
    <property type="entry name" value="DNA POLYMERASE THETA, PUTATIVE (AFU_ORTHOLOGUE AFUA_1G05260)-RELATED"/>
    <property type="match status" value="1"/>
</dbReference>
<dbReference type="GO" id="GO:0004386">
    <property type="term" value="F:helicase activity"/>
    <property type="evidence" value="ECO:0007669"/>
    <property type="project" value="UniProtKB-KW"/>
</dbReference>
<dbReference type="InterPro" id="IPR011545">
    <property type="entry name" value="DEAD/DEAH_box_helicase_dom"/>
</dbReference>
<feature type="compositionally biased region" description="Basic and acidic residues" evidence="5">
    <location>
        <begin position="2372"/>
        <end position="2388"/>
    </location>
</feature>
<dbReference type="SMART" id="SM00490">
    <property type="entry name" value="HELICc"/>
    <property type="match status" value="2"/>
</dbReference>
<dbReference type="FunFam" id="1.10.10.10:FF:000012">
    <property type="entry name" value="U5 small nuclear ribonucleoprotein helicase"/>
    <property type="match status" value="2"/>
</dbReference>
<feature type="compositionally biased region" description="Basic and acidic residues" evidence="5">
    <location>
        <begin position="2397"/>
        <end position="2424"/>
    </location>
</feature>
<feature type="domain" description="Helicase ATP-binding" evidence="6">
    <location>
        <begin position="1383"/>
        <end position="1557"/>
    </location>
</feature>
<name>Q235I9_TETTS</name>
<feature type="domain" description="Helicase C-terminal" evidence="7">
    <location>
        <begin position="1594"/>
        <end position="1800"/>
    </location>
</feature>
<dbReference type="PROSITE" id="PS51194">
    <property type="entry name" value="HELICASE_CTER"/>
    <property type="match status" value="2"/>
</dbReference>
<evidence type="ECO:0000313" key="8">
    <source>
        <dbReference type="EMBL" id="EAR92212.2"/>
    </source>
</evidence>
<dbReference type="GeneID" id="7843033"/>
<evidence type="ECO:0000259" key="6">
    <source>
        <dbReference type="PROSITE" id="PS51192"/>
    </source>
</evidence>
<keyword evidence="3" id="KW-0347">Helicase</keyword>
<feature type="domain" description="Helicase ATP-binding" evidence="6">
    <location>
        <begin position="481"/>
        <end position="663"/>
    </location>
</feature>
<dbReference type="KEGG" id="tet:TTHERM_01034400"/>
<evidence type="ECO:0000256" key="5">
    <source>
        <dbReference type="SAM" id="MobiDB-lite"/>
    </source>
</evidence>
<dbReference type="RefSeq" id="XP_001012457.2">
    <property type="nucleotide sequence ID" value="XM_001012457.2"/>
</dbReference>
<dbReference type="FunFam" id="3.40.50.300:FF:000062">
    <property type="entry name" value="U5 small nuclear ribonucleoprotein helicase"/>
    <property type="match status" value="1"/>
</dbReference>
<feature type="compositionally biased region" description="Basic and acidic residues" evidence="5">
    <location>
        <begin position="2271"/>
        <end position="2293"/>
    </location>
</feature>
<dbReference type="FunFam" id="3.40.50.300:FF:000198">
    <property type="entry name" value="Activating signal cointegrator 1 complex subunit"/>
    <property type="match status" value="1"/>
</dbReference>
<keyword evidence="2" id="KW-0378">Hydrolase</keyword>
<feature type="compositionally biased region" description="Acidic residues" evidence="5">
    <location>
        <begin position="2261"/>
        <end position="2270"/>
    </location>
</feature>
<dbReference type="InterPro" id="IPR036388">
    <property type="entry name" value="WH-like_DNA-bd_sf"/>
</dbReference>
<dbReference type="InterPro" id="IPR014756">
    <property type="entry name" value="Ig_E-set"/>
</dbReference>
<dbReference type="EMBL" id="GG662762">
    <property type="protein sequence ID" value="EAR92212.2"/>
    <property type="molecule type" value="Genomic_DNA"/>
</dbReference>
<keyword evidence="9" id="KW-1185">Reference proteome</keyword>
<dbReference type="SMART" id="SM00487">
    <property type="entry name" value="DEXDc"/>
    <property type="match status" value="2"/>
</dbReference>
<dbReference type="SMR" id="Q235I9"/>
<feature type="compositionally biased region" description="Low complexity" evidence="5">
    <location>
        <begin position="2561"/>
        <end position="2584"/>
    </location>
</feature>
<dbReference type="HOGENOM" id="CLU_000335_2_0_1"/>
<dbReference type="GO" id="GO:0003676">
    <property type="term" value="F:nucleic acid binding"/>
    <property type="evidence" value="ECO:0007669"/>
    <property type="project" value="InterPro"/>
</dbReference>
<dbReference type="Gene3D" id="1.10.10.10">
    <property type="entry name" value="Winged helix-like DNA-binding domain superfamily/Winged helix DNA-binding domain"/>
    <property type="match status" value="2"/>
</dbReference>